<gene>
    <name evidence="2" type="ORF">NEIFLAOT_01593</name>
</gene>
<sequence length="162" mass="18955">MIKNIIKCAIYLFFTFLFYLVISKYNLGFSGKISDLLSFLSIAIGFCITSLSLIATTKFSQALYNIQSRNRNDKTLLHELIQIFQTANYYFLILICLIICYLFIENIFEGNLTYIKHNISWQIEIKNIFQSCITSLIFISLYKFYKLIQILGKYVIQAAKEQ</sequence>
<dbReference type="Proteomes" id="UP000004457">
    <property type="component" value="Unassembled WGS sequence"/>
</dbReference>
<keyword evidence="1" id="KW-1133">Transmembrane helix</keyword>
<feature type="transmembrane region" description="Helical" evidence="1">
    <location>
        <begin position="87"/>
        <end position="108"/>
    </location>
</feature>
<evidence type="ECO:0000256" key="1">
    <source>
        <dbReference type="SAM" id="Phobius"/>
    </source>
</evidence>
<name>C0ENQ6_NEIFL</name>
<evidence type="ECO:0000313" key="2">
    <source>
        <dbReference type="EMBL" id="EEG33433.1"/>
    </source>
</evidence>
<evidence type="ECO:0000313" key="3">
    <source>
        <dbReference type="Proteomes" id="UP000004457"/>
    </source>
</evidence>
<feature type="transmembrane region" description="Helical" evidence="1">
    <location>
        <begin position="9"/>
        <end position="27"/>
    </location>
</feature>
<dbReference type="EMBL" id="ACEN01000070">
    <property type="protein sequence ID" value="EEG33433.1"/>
    <property type="molecule type" value="Genomic_DNA"/>
</dbReference>
<feature type="transmembrane region" description="Helical" evidence="1">
    <location>
        <begin position="128"/>
        <end position="145"/>
    </location>
</feature>
<keyword evidence="1" id="KW-0812">Transmembrane</keyword>
<dbReference type="AlphaFoldDB" id="C0ENQ6"/>
<comment type="caution">
    <text evidence="2">The sequence shown here is derived from an EMBL/GenBank/DDBJ whole genome shotgun (WGS) entry which is preliminary data.</text>
</comment>
<proteinExistence type="predicted"/>
<protein>
    <submittedName>
        <fullName evidence="2">Uncharacterized protein</fullName>
    </submittedName>
</protein>
<keyword evidence="3" id="KW-1185">Reference proteome</keyword>
<keyword evidence="1" id="KW-0472">Membrane</keyword>
<feature type="transmembrane region" description="Helical" evidence="1">
    <location>
        <begin position="39"/>
        <end position="66"/>
    </location>
</feature>
<organism evidence="2 3">
    <name type="scientific">Neisseria flavescens NRL30031/H210</name>
    <dbReference type="NCBI Taxonomy" id="546264"/>
    <lineage>
        <taxon>Bacteria</taxon>
        <taxon>Pseudomonadati</taxon>
        <taxon>Pseudomonadota</taxon>
        <taxon>Betaproteobacteria</taxon>
        <taxon>Neisseriales</taxon>
        <taxon>Neisseriaceae</taxon>
        <taxon>Neisseria</taxon>
    </lineage>
</organism>
<reference evidence="2 3" key="1">
    <citation type="submission" date="2009-01" db="EMBL/GenBank/DDBJ databases">
        <authorList>
            <person name="Fulton L."/>
            <person name="Clifton S."/>
            <person name="Chinwalla A.T."/>
            <person name="Mitreva M."/>
            <person name="Sodergren E."/>
            <person name="Weinstock G."/>
            <person name="Clifton S."/>
            <person name="Dooling D.J."/>
            <person name="Fulton B."/>
            <person name="Minx P."/>
            <person name="Pepin K.H."/>
            <person name="Johnson M."/>
            <person name="Bhonagiri V."/>
            <person name="Nash W.E."/>
            <person name="Mardis E.R."/>
            <person name="Wilson R.K."/>
        </authorList>
    </citation>
    <scope>NUCLEOTIDE SEQUENCE [LARGE SCALE GENOMIC DNA]</scope>
    <source>
        <strain evidence="2 3">NRL30031/H210</strain>
    </source>
</reference>
<accession>C0ENQ6</accession>